<name>A0AC61ZU65_9ARCH</name>
<dbReference type="Proteomes" id="UP000321408">
    <property type="component" value="Chromosome"/>
</dbReference>
<protein>
    <submittedName>
        <fullName evidence="1">Uncharacterized protein</fullName>
    </submittedName>
</protein>
<keyword evidence="2" id="KW-1185">Reference proteome</keyword>
<reference evidence="1 2" key="1">
    <citation type="journal article" date="2020" name="Nature">
        <title>Isolation of an archaeon at the prokaryote-eukaryote interface.</title>
        <authorList>
            <person name="Imachi H."/>
            <person name="Nobu M.K."/>
            <person name="Nakahara N."/>
            <person name="Morono Y."/>
            <person name="Ogawara M."/>
            <person name="Takaki Y."/>
            <person name="Takano Y."/>
            <person name="Uematsu K."/>
            <person name="Ikuta T."/>
            <person name="Ito M."/>
            <person name="Matsui Y."/>
            <person name="Miyazaki M."/>
            <person name="Murata K."/>
            <person name="Saito Y."/>
            <person name="Sakai S."/>
            <person name="Song C."/>
            <person name="Tasumi E."/>
            <person name="Yamanaka Y."/>
            <person name="Yamaguchi T."/>
            <person name="Kamagata Y."/>
            <person name="Tamaki H."/>
            <person name="Takai K."/>
        </authorList>
    </citation>
    <scope>NUCLEOTIDE SEQUENCE [LARGE SCALE GENOMIC DNA]</scope>
    <source>
        <strain evidence="1 2">MK-D1</strain>
    </source>
</reference>
<dbReference type="EMBL" id="CP042905">
    <property type="protein sequence ID" value="XDF89348.1"/>
    <property type="molecule type" value="Genomic_DNA"/>
</dbReference>
<accession>A0AC61ZU65</accession>
<gene>
    <name evidence="1" type="ORF">DSAG12_04640</name>
</gene>
<sequence length="74" mass="8885">MLPILQSIEDSGLILRNHLIWQYNFAVFTEQKFASSHYHILYVIKDEKEVFFNRIKLLGSVKMENEMTKHEIMK</sequence>
<reference evidence="1 2" key="2">
    <citation type="journal article" date="2024" name="Int. J. Syst. Evol. Microbiol.">
        <title>Promethearchaeum syntrophicum gen. nov., sp. nov., an anaerobic, obligately syntrophic archaeon, the first isolate of the lineage 'Asgard' archaea, and proposal of the new archaeal phylum Promethearchaeota phyl. nov. and kingdom Promethearchaeati regn. nov.</title>
        <authorList>
            <person name="Imachi H."/>
            <person name="Nobu M.K."/>
            <person name="Kato S."/>
            <person name="Takaki Y."/>
            <person name="Miyazaki M."/>
            <person name="Miyata M."/>
            <person name="Ogawara M."/>
            <person name="Saito Y."/>
            <person name="Sakai S."/>
            <person name="Tahara Y.O."/>
            <person name="Takano Y."/>
            <person name="Tasumi E."/>
            <person name="Uematsu K."/>
            <person name="Yoshimura T."/>
            <person name="Itoh T."/>
            <person name="Ohkuma M."/>
            <person name="Takai K."/>
        </authorList>
    </citation>
    <scope>NUCLEOTIDE SEQUENCE [LARGE SCALE GENOMIC DNA]</scope>
    <source>
        <strain evidence="1 2">MK-D1</strain>
    </source>
</reference>
<evidence type="ECO:0000313" key="1">
    <source>
        <dbReference type="EMBL" id="XDF89348.1"/>
    </source>
</evidence>
<organism evidence="1 2">
    <name type="scientific">Promethearchaeum syntrophicum</name>
    <dbReference type="NCBI Taxonomy" id="2594042"/>
    <lineage>
        <taxon>Archaea</taxon>
        <taxon>Promethearchaeati</taxon>
        <taxon>Promethearchaeota</taxon>
        <taxon>Promethearchaeia</taxon>
        <taxon>Promethearchaeales</taxon>
        <taxon>Promethearchaeaceae</taxon>
        <taxon>Promethearchaeum</taxon>
    </lineage>
</organism>
<proteinExistence type="predicted"/>
<evidence type="ECO:0000313" key="2">
    <source>
        <dbReference type="Proteomes" id="UP000321408"/>
    </source>
</evidence>